<feature type="transmembrane region" description="Helical" evidence="8">
    <location>
        <begin position="52"/>
        <end position="73"/>
    </location>
</feature>
<evidence type="ECO:0000313" key="10">
    <source>
        <dbReference type="Proteomes" id="UP001063350"/>
    </source>
</evidence>
<comment type="similarity">
    <text evidence="2">Belongs to the NrfD family.</text>
</comment>
<keyword evidence="10" id="KW-1185">Reference proteome</keyword>
<evidence type="ECO:0000256" key="2">
    <source>
        <dbReference type="ARBA" id="ARBA00008929"/>
    </source>
</evidence>
<keyword evidence="6 8" id="KW-0472">Membrane</keyword>
<dbReference type="Proteomes" id="UP001063350">
    <property type="component" value="Chromosome"/>
</dbReference>
<reference evidence="9" key="1">
    <citation type="submission" date="2020-12" db="EMBL/GenBank/DDBJ databases">
        <title>Desulfobium dissulfuricans gen. nov., sp. nov., a novel mesophilic, sulfate-reducing bacterium isolated from a deep-sea hydrothermal vent.</title>
        <authorList>
            <person name="Hashimoto Y."/>
            <person name="Tame A."/>
            <person name="Sawayama S."/>
            <person name="Miyazaki J."/>
            <person name="Takai K."/>
            <person name="Nakagawa S."/>
        </authorList>
    </citation>
    <scope>NUCLEOTIDE SEQUENCE</scope>
    <source>
        <strain evidence="9">GF1</strain>
    </source>
</reference>
<keyword evidence="3" id="KW-1003">Cell membrane</keyword>
<evidence type="ECO:0000256" key="7">
    <source>
        <dbReference type="SAM" id="MobiDB-lite"/>
    </source>
</evidence>
<proteinExistence type="inferred from homology"/>
<feature type="region of interest" description="Disordered" evidence="7">
    <location>
        <begin position="377"/>
        <end position="401"/>
    </location>
</feature>
<feature type="compositionally biased region" description="Basic and acidic residues" evidence="7">
    <location>
        <begin position="384"/>
        <end position="401"/>
    </location>
</feature>
<dbReference type="InterPro" id="IPR005614">
    <property type="entry name" value="NrfD-like"/>
</dbReference>
<dbReference type="PANTHER" id="PTHR34856">
    <property type="entry name" value="PROTEIN NRFD"/>
    <property type="match status" value="1"/>
</dbReference>
<evidence type="ECO:0000256" key="3">
    <source>
        <dbReference type="ARBA" id="ARBA00022475"/>
    </source>
</evidence>
<dbReference type="PANTHER" id="PTHR34856:SF2">
    <property type="entry name" value="PROTEIN NRFD"/>
    <property type="match status" value="1"/>
</dbReference>
<evidence type="ECO:0000256" key="8">
    <source>
        <dbReference type="SAM" id="Phobius"/>
    </source>
</evidence>
<accession>A0A915TXW5</accession>
<dbReference type="Pfam" id="PF03916">
    <property type="entry name" value="NrfD"/>
    <property type="match status" value="1"/>
</dbReference>
<evidence type="ECO:0000256" key="5">
    <source>
        <dbReference type="ARBA" id="ARBA00022989"/>
    </source>
</evidence>
<dbReference type="AlphaFoldDB" id="A0A915TXW5"/>
<feature type="transmembrane region" description="Helical" evidence="8">
    <location>
        <begin position="159"/>
        <end position="180"/>
    </location>
</feature>
<feature type="transmembrane region" description="Helical" evidence="8">
    <location>
        <begin position="93"/>
        <end position="116"/>
    </location>
</feature>
<evidence type="ECO:0000313" key="9">
    <source>
        <dbReference type="EMBL" id="BCO08018.1"/>
    </source>
</evidence>
<protein>
    <submittedName>
        <fullName evidence="9">Oxidoreductase</fullName>
    </submittedName>
</protein>
<dbReference type="EMBL" id="AP024233">
    <property type="protein sequence ID" value="BCO08018.1"/>
    <property type="molecule type" value="Genomic_DNA"/>
</dbReference>
<keyword evidence="5 8" id="KW-1133">Transmembrane helix</keyword>
<dbReference type="RefSeq" id="WP_267927952.1">
    <property type="nucleotide sequence ID" value="NZ_AP024233.1"/>
</dbReference>
<dbReference type="Gene3D" id="1.20.1630.10">
    <property type="entry name" value="Formate dehydrogenase/DMSO reductase domain"/>
    <property type="match status" value="1"/>
</dbReference>
<feature type="transmembrane region" description="Helical" evidence="8">
    <location>
        <begin position="304"/>
        <end position="321"/>
    </location>
</feature>
<gene>
    <name evidence="9" type="ORF">GF1_03940</name>
</gene>
<feature type="transmembrane region" description="Helical" evidence="8">
    <location>
        <begin position="192"/>
        <end position="212"/>
    </location>
</feature>
<organism evidence="9 10">
    <name type="scientific">Desulfolithobacter dissulfuricans</name>
    <dbReference type="NCBI Taxonomy" id="2795293"/>
    <lineage>
        <taxon>Bacteria</taxon>
        <taxon>Pseudomonadati</taxon>
        <taxon>Thermodesulfobacteriota</taxon>
        <taxon>Desulfobulbia</taxon>
        <taxon>Desulfobulbales</taxon>
        <taxon>Desulfobulbaceae</taxon>
        <taxon>Desulfolithobacter</taxon>
    </lineage>
</organism>
<dbReference type="InterPro" id="IPR052049">
    <property type="entry name" value="Electron_transfer_protein"/>
</dbReference>
<feature type="transmembrane region" description="Helical" evidence="8">
    <location>
        <begin position="353"/>
        <end position="373"/>
    </location>
</feature>
<evidence type="ECO:0000256" key="6">
    <source>
        <dbReference type="ARBA" id="ARBA00023136"/>
    </source>
</evidence>
<comment type="subcellular location">
    <subcellularLocation>
        <location evidence="1">Cell membrane</location>
        <topology evidence="1">Multi-pass membrane protein</topology>
    </subcellularLocation>
</comment>
<keyword evidence="4 8" id="KW-0812">Transmembrane</keyword>
<evidence type="ECO:0000256" key="1">
    <source>
        <dbReference type="ARBA" id="ARBA00004651"/>
    </source>
</evidence>
<dbReference type="GO" id="GO:0005886">
    <property type="term" value="C:plasma membrane"/>
    <property type="evidence" value="ECO:0007669"/>
    <property type="project" value="UniProtKB-SubCell"/>
</dbReference>
<name>A0A915TXW5_9BACT</name>
<dbReference type="KEGG" id="ddu:GF1_03940"/>
<sequence>MNDQIVELIQTGSQVHWGVAIPQYFFLTGISAAAFLLSTLTYVFGDKRYESIAGLSLIVAFTVLVAAPLNLIADLGQPGRFYSLLYHFHGTSPMSWGVFLLSSYPLLIALEMAFVFRARFARRSQTASGLLKGFYRLLALGSVEVTPDTEARDHRIGKILGTIGIPTALAVHGYTGYILGVVRARAMWHTSLMPLIFLISAMVSGVALMILLSWIMVRNDRGKVDWSLMDRLGILLAWSIVGDLILRLLWYTIGLSYSSASFQEVGNFIFGHHFMEAVVLELGLGLLLPLVVMTVPALRRIRPLFILTVILAIFGVMLFRWDTVIGGQLIPKIGAGFYEYIPSFWGRTGVMHIIGNWGFWILFFILFTSFLPWKKTSGKNGRANQDKTHTDSILERKGAVS</sequence>
<feature type="transmembrane region" description="Helical" evidence="8">
    <location>
        <begin position="24"/>
        <end position="45"/>
    </location>
</feature>
<feature type="transmembrane region" description="Helical" evidence="8">
    <location>
        <begin position="273"/>
        <end position="292"/>
    </location>
</feature>
<feature type="transmembrane region" description="Helical" evidence="8">
    <location>
        <begin position="232"/>
        <end position="253"/>
    </location>
</feature>
<evidence type="ECO:0000256" key="4">
    <source>
        <dbReference type="ARBA" id="ARBA00022692"/>
    </source>
</evidence>